<comment type="caution">
    <text evidence="3">The sequence shown here is derived from an EMBL/GenBank/DDBJ whole genome shotgun (WGS) entry which is preliminary data.</text>
</comment>
<keyword evidence="1" id="KW-0812">Transmembrane</keyword>
<dbReference type="AlphaFoldDB" id="A0A7W9C930"/>
<keyword evidence="3" id="KW-0255">Endonuclease</keyword>
<keyword evidence="1" id="KW-1133">Transmembrane helix</keyword>
<keyword evidence="3" id="KW-0269">Exonuclease</keyword>
<keyword evidence="4" id="KW-1185">Reference proteome</keyword>
<keyword evidence="3" id="KW-0378">Hydrolase</keyword>
<dbReference type="Gene3D" id="3.60.10.10">
    <property type="entry name" value="Endonuclease/exonuclease/phosphatase"/>
    <property type="match status" value="1"/>
</dbReference>
<dbReference type="InterPro" id="IPR036691">
    <property type="entry name" value="Endo/exonu/phosph_ase_sf"/>
</dbReference>
<dbReference type="Proteomes" id="UP000527324">
    <property type="component" value="Unassembled WGS sequence"/>
</dbReference>
<feature type="domain" description="Endonuclease/exonuclease/phosphatase" evidence="2">
    <location>
        <begin position="101"/>
        <end position="305"/>
    </location>
</feature>
<reference evidence="3 4" key="1">
    <citation type="submission" date="2020-08" db="EMBL/GenBank/DDBJ databases">
        <title>Genomic Encyclopedia of Type Strains, Phase IV (KMG-IV): sequencing the most valuable type-strain genomes for metagenomic binning, comparative biology and taxonomic classification.</title>
        <authorList>
            <person name="Goeker M."/>
        </authorList>
    </citation>
    <scope>NUCLEOTIDE SEQUENCE [LARGE SCALE GENOMIC DNA]</scope>
    <source>
        <strain evidence="3 4">DSM 4731</strain>
    </source>
</reference>
<evidence type="ECO:0000259" key="2">
    <source>
        <dbReference type="Pfam" id="PF03372"/>
    </source>
</evidence>
<keyword evidence="1" id="KW-0472">Membrane</keyword>
<dbReference type="InterPro" id="IPR005135">
    <property type="entry name" value="Endo/exonuclease/phosphatase"/>
</dbReference>
<evidence type="ECO:0000313" key="3">
    <source>
        <dbReference type="EMBL" id="MBB5741316.1"/>
    </source>
</evidence>
<keyword evidence="3" id="KW-0540">Nuclease</keyword>
<dbReference type="GeneID" id="88841076"/>
<evidence type="ECO:0000313" key="4">
    <source>
        <dbReference type="Proteomes" id="UP000527324"/>
    </source>
</evidence>
<dbReference type="RefSeq" id="WP_183218167.1">
    <property type="nucleotide sequence ID" value="NZ_CAJFZW010000062.1"/>
</dbReference>
<organism evidence="3 4">
    <name type="scientific">Brevundimonas aurantiaca</name>
    <dbReference type="NCBI Taxonomy" id="74316"/>
    <lineage>
        <taxon>Bacteria</taxon>
        <taxon>Pseudomonadati</taxon>
        <taxon>Pseudomonadota</taxon>
        <taxon>Alphaproteobacteria</taxon>
        <taxon>Caulobacterales</taxon>
        <taxon>Caulobacteraceae</taxon>
        <taxon>Brevundimonas</taxon>
    </lineage>
</organism>
<feature type="transmembrane region" description="Helical" evidence="1">
    <location>
        <begin position="64"/>
        <end position="83"/>
    </location>
</feature>
<evidence type="ECO:0000256" key="1">
    <source>
        <dbReference type="SAM" id="Phobius"/>
    </source>
</evidence>
<feature type="transmembrane region" description="Helical" evidence="1">
    <location>
        <begin position="41"/>
        <end position="59"/>
    </location>
</feature>
<dbReference type="GO" id="GO:0004527">
    <property type="term" value="F:exonuclease activity"/>
    <property type="evidence" value="ECO:0007669"/>
    <property type="project" value="UniProtKB-KW"/>
</dbReference>
<dbReference type="EMBL" id="JACHOQ010000013">
    <property type="protein sequence ID" value="MBB5741316.1"/>
    <property type="molecule type" value="Genomic_DNA"/>
</dbReference>
<protein>
    <submittedName>
        <fullName evidence="3">Endonuclease/exonuclease/phosphatase (EEP) superfamily protein YafD</fullName>
    </submittedName>
</protein>
<proteinExistence type="predicted"/>
<dbReference type="SUPFAM" id="SSF56219">
    <property type="entry name" value="DNase I-like"/>
    <property type="match status" value="1"/>
</dbReference>
<name>A0A7W9C930_9CAUL</name>
<sequence>MSLLKTAANAAAGLVLLGLATVGAAALSGVGHRWVDILAQFTAPALLAASGVTLACLILRLWPAAGAGVASVLVLAIAVWPQWAPSQGRAAPDRPVVRLYSANLWVENTDVAAMKRSIAAADADILVLIEVGDAASDRLDDLLAGYPHRAVMGAAEAPGGRALSVVASRYPILRRLPASRDGLSAVGAVVETPLGPINVFGVHLTRPWPYQYQWGQITQAMALDARRRAAPPHPVIAAGDFNSVSSARIGRQIKTDMGLLPAPGFPGTWPSALPAFAGIAIDQVYRSPDLALLSRRIGEPTGSDHYPVVTEFTRATP</sequence>
<dbReference type="GO" id="GO:0004519">
    <property type="term" value="F:endonuclease activity"/>
    <property type="evidence" value="ECO:0007669"/>
    <property type="project" value="UniProtKB-KW"/>
</dbReference>
<dbReference type="Pfam" id="PF03372">
    <property type="entry name" value="Exo_endo_phos"/>
    <property type="match status" value="1"/>
</dbReference>
<accession>A0A7W9C930</accession>
<gene>
    <name evidence="3" type="ORF">GGQ93_003056</name>
</gene>